<name>A0A072VBX8_MEDTR</name>
<dbReference type="Proteomes" id="UP000002051">
    <property type="component" value="Chromosome 2"/>
</dbReference>
<accession>A0A072VBX8</accession>
<feature type="signal peptide" evidence="1">
    <location>
        <begin position="1"/>
        <end position="15"/>
    </location>
</feature>
<reference evidence="2 4" key="2">
    <citation type="journal article" date="2014" name="BMC Genomics">
        <title>An improved genome release (version Mt4.0) for the model legume Medicago truncatula.</title>
        <authorList>
            <person name="Tang H."/>
            <person name="Krishnakumar V."/>
            <person name="Bidwell S."/>
            <person name="Rosen B."/>
            <person name="Chan A."/>
            <person name="Zhou S."/>
            <person name="Gentzbittel L."/>
            <person name="Childs K.L."/>
            <person name="Yandell M."/>
            <person name="Gundlach H."/>
            <person name="Mayer K.F."/>
            <person name="Schwartz D.C."/>
            <person name="Town C.D."/>
        </authorList>
    </citation>
    <scope>GENOME REANNOTATION</scope>
    <source>
        <strain evidence="2">A17</strain>
        <strain evidence="3 4">cv. Jemalong A17</strain>
    </source>
</reference>
<feature type="chain" id="PRO_5014500484" evidence="1">
    <location>
        <begin position="16"/>
        <end position="44"/>
    </location>
</feature>
<sequence>MLCVLLLLSMHNVLGSHNRHVSIVNKLEDNLDVTIHLIFIKGKH</sequence>
<proteinExistence type="predicted"/>
<reference evidence="2 4" key="1">
    <citation type="journal article" date="2011" name="Nature">
        <title>The Medicago genome provides insight into the evolution of rhizobial symbioses.</title>
        <authorList>
            <person name="Young N.D."/>
            <person name="Debelle F."/>
            <person name="Oldroyd G.E."/>
            <person name="Geurts R."/>
            <person name="Cannon S.B."/>
            <person name="Udvardi M.K."/>
            <person name="Benedito V.A."/>
            <person name="Mayer K.F."/>
            <person name="Gouzy J."/>
            <person name="Schoof H."/>
            <person name="Van de Peer Y."/>
            <person name="Proost S."/>
            <person name="Cook D.R."/>
            <person name="Meyers B.C."/>
            <person name="Spannagl M."/>
            <person name="Cheung F."/>
            <person name="De Mita S."/>
            <person name="Krishnakumar V."/>
            <person name="Gundlach H."/>
            <person name="Zhou S."/>
            <person name="Mudge J."/>
            <person name="Bharti A.K."/>
            <person name="Murray J.D."/>
            <person name="Naoumkina M.A."/>
            <person name="Rosen B."/>
            <person name="Silverstein K.A."/>
            <person name="Tang H."/>
            <person name="Rombauts S."/>
            <person name="Zhao P.X."/>
            <person name="Zhou P."/>
            <person name="Barbe V."/>
            <person name="Bardou P."/>
            <person name="Bechner M."/>
            <person name="Bellec A."/>
            <person name="Berger A."/>
            <person name="Berges H."/>
            <person name="Bidwell S."/>
            <person name="Bisseling T."/>
            <person name="Choisne N."/>
            <person name="Couloux A."/>
            <person name="Denny R."/>
            <person name="Deshpande S."/>
            <person name="Dai X."/>
            <person name="Doyle J.J."/>
            <person name="Dudez A.M."/>
            <person name="Farmer A.D."/>
            <person name="Fouteau S."/>
            <person name="Franken C."/>
            <person name="Gibelin C."/>
            <person name="Gish J."/>
            <person name="Goldstein S."/>
            <person name="Gonzalez A.J."/>
            <person name="Green P.J."/>
            <person name="Hallab A."/>
            <person name="Hartog M."/>
            <person name="Hua A."/>
            <person name="Humphray S.J."/>
            <person name="Jeong D.H."/>
            <person name="Jing Y."/>
            <person name="Jocker A."/>
            <person name="Kenton S.M."/>
            <person name="Kim D.J."/>
            <person name="Klee K."/>
            <person name="Lai H."/>
            <person name="Lang C."/>
            <person name="Lin S."/>
            <person name="Macmil S.L."/>
            <person name="Magdelenat G."/>
            <person name="Matthews L."/>
            <person name="McCorrison J."/>
            <person name="Monaghan E.L."/>
            <person name="Mun J.H."/>
            <person name="Najar F.Z."/>
            <person name="Nicholson C."/>
            <person name="Noirot C."/>
            <person name="O'Bleness M."/>
            <person name="Paule C.R."/>
            <person name="Poulain J."/>
            <person name="Prion F."/>
            <person name="Qin B."/>
            <person name="Qu C."/>
            <person name="Retzel E.F."/>
            <person name="Riddle C."/>
            <person name="Sallet E."/>
            <person name="Samain S."/>
            <person name="Samson N."/>
            <person name="Sanders I."/>
            <person name="Saurat O."/>
            <person name="Scarpelli C."/>
            <person name="Schiex T."/>
            <person name="Segurens B."/>
            <person name="Severin A.J."/>
            <person name="Sherrier D.J."/>
            <person name="Shi R."/>
            <person name="Sims S."/>
            <person name="Singer S.R."/>
            <person name="Sinharoy S."/>
            <person name="Sterck L."/>
            <person name="Viollet A."/>
            <person name="Wang B.B."/>
            <person name="Wang K."/>
            <person name="Wang M."/>
            <person name="Wang X."/>
            <person name="Warfsmann J."/>
            <person name="Weissenbach J."/>
            <person name="White D.D."/>
            <person name="White J.D."/>
            <person name="Wiley G.B."/>
            <person name="Wincker P."/>
            <person name="Xing Y."/>
            <person name="Yang L."/>
            <person name="Yao Z."/>
            <person name="Ying F."/>
            <person name="Zhai J."/>
            <person name="Zhou L."/>
            <person name="Zuber A."/>
            <person name="Denarie J."/>
            <person name="Dixon R.A."/>
            <person name="May G.D."/>
            <person name="Schwartz D.C."/>
            <person name="Rogers J."/>
            <person name="Quetier F."/>
            <person name="Town C.D."/>
            <person name="Roe B.A."/>
        </authorList>
    </citation>
    <scope>NUCLEOTIDE SEQUENCE [LARGE SCALE GENOMIC DNA]</scope>
    <source>
        <strain evidence="2">A17</strain>
        <strain evidence="3 4">cv. Jemalong A17</strain>
    </source>
</reference>
<protein>
    <submittedName>
        <fullName evidence="2">Leguminosin group486 secreted peptide</fullName>
    </submittedName>
</protein>
<evidence type="ECO:0000313" key="4">
    <source>
        <dbReference type="Proteomes" id="UP000002051"/>
    </source>
</evidence>
<dbReference type="EnsemblPlants" id="KEH39121">
    <property type="protein sequence ID" value="KEH39121"/>
    <property type="gene ID" value="MTR_2g090315"/>
</dbReference>
<keyword evidence="1" id="KW-0732">Signal</keyword>
<organism evidence="2 4">
    <name type="scientific">Medicago truncatula</name>
    <name type="common">Barrel medic</name>
    <name type="synonym">Medicago tribuloides</name>
    <dbReference type="NCBI Taxonomy" id="3880"/>
    <lineage>
        <taxon>Eukaryota</taxon>
        <taxon>Viridiplantae</taxon>
        <taxon>Streptophyta</taxon>
        <taxon>Embryophyta</taxon>
        <taxon>Tracheophyta</taxon>
        <taxon>Spermatophyta</taxon>
        <taxon>Magnoliopsida</taxon>
        <taxon>eudicotyledons</taxon>
        <taxon>Gunneridae</taxon>
        <taxon>Pentapetalae</taxon>
        <taxon>rosids</taxon>
        <taxon>fabids</taxon>
        <taxon>Fabales</taxon>
        <taxon>Fabaceae</taxon>
        <taxon>Papilionoideae</taxon>
        <taxon>50 kb inversion clade</taxon>
        <taxon>NPAAA clade</taxon>
        <taxon>Hologalegina</taxon>
        <taxon>IRL clade</taxon>
        <taxon>Trifolieae</taxon>
        <taxon>Medicago</taxon>
    </lineage>
</organism>
<gene>
    <name evidence="2" type="ordered locus">MTR_2g090315</name>
</gene>
<evidence type="ECO:0000313" key="2">
    <source>
        <dbReference type="EMBL" id="KEH39121.1"/>
    </source>
</evidence>
<keyword evidence="4" id="KW-1185">Reference proteome</keyword>
<reference evidence="3" key="3">
    <citation type="submission" date="2015-04" db="UniProtKB">
        <authorList>
            <consortium name="EnsemblPlants"/>
        </authorList>
    </citation>
    <scope>IDENTIFICATION</scope>
    <source>
        <strain evidence="3">cv. Jemalong A17</strain>
    </source>
</reference>
<evidence type="ECO:0000256" key="1">
    <source>
        <dbReference type="SAM" id="SignalP"/>
    </source>
</evidence>
<dbReference type="EMBL" id="CM001218">
    <property type="protein sequence ID" value="KEH39121.1"/>
    <property type="molecule type" value="Genomic_DNA"/>
</dbReference>
<evidence type="ECO:0000313" key="3">
    <source>
        <dbReference type="EnsemblPlants" id="KEH39121"/>
    </source>
</evidence>
<dbReference type="HOGENOM" id="CLU_3225372_0_0_1"/>
<dbReference type="AlphaFoldDB" id="A0A072VBX8"/>